<dbReference type="Proteomes" id="UP000887540">
    <property type="component" value="Unplaced"/>
</dbReference>
<dbReference type="InterPro" id="IPR036388">
    <property type="entry name" value="WH-like_DNA-bd_sf"/>
</dbReference>
<evidence type="ECO:0000313" key="2">
    <source>
        <dbReference type="WBParaSite" id="ACRNAN_scaffold2803.g12750.t1"/>
    </source>
</evidence>
<keyword evidence="1" id="KW-1185">Reference proteome</keyword>
<sequence length="121" mass="14485">MANLSGRIIRLFEQGKSGYEIAKLMKSYDTVKYIIRRYQETGNNDRRPEVDVEELLERQLIDRKSKEESTDIQAAKRILTGNWEKRREYHMFVQLMLKKDLGMKSRREKAQLLKNIENFSE</sequence>
<accession>A0A914DL86</accession>
<dbReference type="AlphaFoldDB" id="A0A914DL86"/>
<evidence type="ECO:0000313" key="1">
    <source>
        <dbReference type="Proteomes" id="UP000887540"/>
    </source>
</evidence>
<proteinExistence type="predicted"/>
<protein>
    <submittedName>
        <fullName evidence="2">Transposase</fullName>
    </submittedName>
</protein>
<dbReference type="Gene3D" id="1.10.10.10">
    <property type="entry name" value="Winged helix-like DNA-binding domain superfamily/Winged helix DNA-binding domain"/>
    <property type="match status" value="1"/>
</dbReference>
<reference evidence="2" key="1">
    <citation type="submission" date="2022-11" db="UniProtKB">
        <authorList>
            <consortium name="WormBaseParasite"/>
        </authorList>
    </citation>
    <scope>IDENTIFICATION</scope>
</reference>
<dbReference type="WBParaSite" id="ACRNAN_scaffold2803.g12750.t1">
    <property type="protein sequence ID" value="ACRNAN_scaffold2803.g12750.t1"/>
    <property type="gene ID" value="ACRNAN_scaffold2803.g12750"/>
</dbReference>
<organism evidence="1 2">
    <name type="scientific">Acrobeloides nanus</name>
    <dbReference type="NCBI Taxonomy" id="290746"/>
    <lineage>
        <taxon>Eukaryota</taxon>
        <taxon>Metazoa</taxon>
        <taxon>Ecdysozoa</taxon>
        <taxon>Nematoda</taxon>
        <taxon>Chromadorea</taxon>
        <taxon>Rhabditida</taxon>
        <taxon>Tylenchina</taxon>
        <taxon>Cephalobomorpha</taxon>
        <taxon>Cephaloboidea</taxon>
        <taxon>Cephalobidae</taxon>
        <taxon>Acrobeloides</taxon>
    </lineage>
</organism>
<name>A0A914DL86_9BILA</name>